<dbReference type="Proteomes" id="UP000229730">
    <property type="component" value="Unassembled WGS sequence"/>
</dbReference>
<dbReference type="Pfam" id="PF04304">
    <property type="entry name" value="DUF454"/>
    <property type="match status" value="1"/>
</dbReference>
<keyword evidence="1" id="KW-0472">Membrane</keyword>
<dbReference type="RefSeq" id="WP_099471751.1">
    <property type="nucleotide sequence ID" value="NZ_CP041025.1"/>
</dbReference>
<proteinExistence type="predicted"/>
<evidence type="ECO:0000313" key="2">
    <source>
        <dbReference type="EMBL" id="PHZ86167.1"/>
    </source>
</evidence>
<gene>
    <name evidence="2" type="ORF">CRD36_05725</name>
</gene>
<dbReference type="OrthoDB" id="9816293at2"/>
<evidence type="ECO:0000313" key="3">
    <source>
        <dbReference type="Proteomes" id="UP000229730"/>
    </source>
</evidence>
<keyword evidence="3" id="KW-1185">Reference proteome</keyword>
<dbReference type="PANTHER" id="PTHR35813">
    <property type="entry name" value="INNER MEMBRANE PROTEIN YBAN"/>
    <property type="match status" value="1"/>
</dbReference>
<name>A0A2G4YV36_9PROT</name>
<dbReference type="PANTHER" id="PTHR35813:SF1">
    <property type="entry name" value="INNER MEMBRANE PROTEIN YBAN"/>
    <property type="match status" value="1"/>
</dbReference>
<accession>A0A2G4YV36</accession>
<dbReference type="InterPro" id="IPR007401">
    <property type="entry name" value="DUF454"/>
</dbReference>
<evidence type="ECO:0000256" key="1">
    <source>
        <dbReference type="SAM" id="Phobius"/>
    </source>
</evidence>
<reference evidence="2 3" key="1">
    <citation type="submission" date="2017-10" db="EMBL/GenBank/DDBJ databases">
        <title>Frigbacter circumglobatus gen. nov. sp. nov., isolated from sediment cultured in situ.</title>
        <authorList>
            <person name="Zhao Z."/>
        </authorList>
    </citation>
    <scope>NUCLEOTIDE SEQUENCE [LARGE SCALE GENOMIC DNA]</scope>
    <source>
        <strain evidence="2 3">ZYL</strain>
    </source>
</reference>
<feature type="transmembrane region" description="Helical" evidence="1">
    <location>
        <begin position="84"/>
        <end position="102"/>
    </location>
</feature>
<keyword evidence="1" id="KW-0812">Transmembrane</keyword>
<sequence>MIKNAKRAYGASKKAFWLTLGGIALALGLIGIPLPLLPTTPFLLLAVFCFSRSSEKLHVWLLDHPQFGRPIRQWQDHRAISRKNKVLAVLSMVVVFLVSYGFFDIPTYALMSQAIILTLVALFLTTRPEPPEAGVSEDGIIQEPEEGRS</sequence>
<evidence type="ECO:0008006" key="4">
    <source>
        <dbReference type="Google" id="ProtNLM"/>
    </source>
</evidence>
<comment type="caution">
    <text evidence="2">The sequence shown here is derived from an EMBL/GenBank/DDBJ whole genome shotgun (WGS) entry which is preliminary data.</text>
</comment>
<keyword evidence="1" id="KW-1133">Transmembrane helix</keyword>
<organism evidence="2 3">
    <name type="scientific">Paremcibacter congregatus</name>
    <dbReference type="NCBI Taxonomy" id="2043170"/>
    <lineage>
        <taxon>Bacteria</taxon>
        <taxon>Pseudomonadati</taxon>
        <taxon>Pseudomonadota</taxon>
        <taxon>Alphaproteobacteria</taxon>
        <taxon>Emcibacterales</taxon>
        <taxon>Emcibacteraceae</taxon>
        <taxon>Paremcibacter</taxon>
    </lineage>
</organism>
<dbReference type="GO" id="GO:0005886">
    <property type="term" value="C:plasma membrane"/>
    <property type="evidence" value="ECO:0007669"/>
    <property type="project" value="TreeGrafter"/>
</dbReference>
<dbReference type="FunCoup" id="A0A2G4YV36">
    <property type="interactions" value="44"/>
</dbReference>
<dbReference type="InParanoid" id="A0A2G4YV36"/>
<protein>
    <recommendedName>
        <fullName evidence="4">DUF454 domain-containing protein</fullName>
    </recommendedName>
</protein>
<dbReference type="AlphaFoldDB" id="A0A2G4YV36"/>
<feature type="transmembrane region" description="Helical" evidence="1">
    <location>
        <begin position="15"/>
        <end position="36"/>
    </location>
</feature>
<dbReference type="EMBL" id="PDEM01000009">
    <property type="protein sequence ID" value="PHZ86167.1"/>
    <property type="molecule type" value="Genomic_DNA"/>
</dbReference>